<dbReference type="RefSeq" id="XP_041285638.1">
    <property type="nucleotide sequence ID" value="XM_041439203.1"/>
</dbReference>
<evidence type="ECO:0000256" key="1">
    <source>
        <dbReference type="SAM" id="MobiDB-lite"/>
    </source>
</evidence>
<name>A0A9P7JLW4_9AGAM</name>
<dbReference type="OrthoDB" id="205255at2759"/>
<dbReference type="Proteomes" id="UP000823399">
    <property type="component" value="Unassembled WGS sequence"/>
</dbReference>
<dbReference type="InterPro" id="IPR036497">
    <property type="entry name" value="GLTP_sf"/>
</dbReference>
<feature type="compositionally biased region" description="Polar residues" evidence="1">
    <location>
        <begin position="66"/>
        <end position="78"/>
    </location>
</feature>
<gene>
    <name evidence="3" type="ORF">F5147DRAFT_726789</name>
</gene>
<dbReference type="AlphaFoldDB" id="A0A9P7JLW4"/>
<evidence type="ECO:0000313" key="4">
    <source>
        <dbReference type="Proteomes" id="UP000823399"/>
    </source>
</evidence>
<accession>A0A9P7JLW4</accession>
<protein>
    <submittedName>
        <fullName evidence="3">Het-c2 protein</fullName>
    </submittedName>
</protein>
<organism evidence="3 4">
    <name type="scientific">Suillus discolor</name>
    <dbReference type="NCBI Taxonomy" id="1912936"/>
    <lineage>
        <taxon>Eukaryota</taxon>
        <taxon>Fungi</taxon>
        <taxon>Dikarya</taxon>
        <taxon>Basidiomycota</taxon>
        <taxon>Agaricomycotina</taxon>
        <taxon>Agaricomycetes</taxon>
        <taxon>Agaricomycetidae</taxon>
        <taxon>Boletales</taxon>
        <taxon>Suillineae</taxon>
        <taxon>Suillaceae</taxon>
        <taxon>Suillus</taxon>
    </lineage>
</organism>
<dbReference type="GO" id="GO:0005737">
    <property type="term" value="C:cytoplasm"/>
    <property type="evidence" value="ECO:0007669"/>
    <property type="project" value="InterPro"/>
</dbReference>
<dbReference type="Gene3D" id="1.10.3520.10">
    <property type="entry name" value="Glycolipid transfer protein"/>
    <property type="match status" value="1"/>
</dbReference>
<dbReference type="Pfam" id="PF08718">
    <property type="entry name" value="GLTP"/>
    <property type="match status" value="1"/>
</dbReference>
<feature type="region of interest" description="Disordered" evidence="1">
    <location>
        <begin position="58"/>
        <end position="78"/>
    </location>
</feature>
<evidence type="ECO:0000313" key="3">
    <source>
        <dbReference type="EMBL" id="KAG2088690.1"/>
    </source>
</evidence>
<keyword evidence="4" id="KW-1185">Reference proteome</keyword>
<comment type="caution">
    <text evidence="3">The sequence shown here is derived from an EMBL/GenBank/DDBJ whole genome shotgun (WGS) entry which is preliminary data.</text>
</comment>
<feature type="domain" description="Glycolipid transfer protein" evidence="2">
    <location>
        <begin position="22"/>
        <end position="166"/>
    </location>
</feature>
<dbReference type="GO" id="GO:0120013">
    <property type="term" value="F:lipid transfer activity"/>
    <property type="evidence" value="ECO:0007669"/>
    <property type="project" value="InterPro"/>
</dbReference>
<evidence type="ECO:0000259" key="2">
    <source>
        <dbReference type="Pfam" id="PF08718"/>
    </source>
</evidence>
<proteinExistence type="predicted"/>
<dbReference type="SUPFAM" id="SSF110004">
    <property type="entry name" value="Glycolipid transfer protein, GLTP"/>
    <property type="match status" value="1"/>
</dbReference>
<sequence length="213" mass="23117">MAPFLETVKSFKDVPITDDGVNTVEFLEAGDGVVRMLSAIQRNLPSLMSAVGSGAFSPKVRERHNATPSQSGTLEKSNKVGSATEGLMWLLRSLAFTGKSLQQAQSNPSEDLKVAFTKGYNVTLGPIHRGSGIFSIQGAIMRAAGLMFNTAIGYCPPRKSFYEKLAANPNGEPCPQEVLDKQLNDWITGLDTIITRMDKFYTKGKHGEIFKSA</sequence>
<dbReference type="InterPro" id="IPR014830">
    <property type="entry name" value="Glycolipid_transfer_prot_dom"/>
</dbReference>
<dbReference type="GeneID" id="64701462"/>
<reference evidence="3" key="1">
    <citation type="journal article" date="2020" name="New Phytol.">
        <title>Comparative genomics reveals dynamic genome evolution in host specialist ectomycorrhizal fungi.</title>
        <authorList>
            <person name="Lofgren L.A."/>
            <person name="Nguyen N.H."/>
            <person name="Vilgalys R."/>
            <person name="Ruytinx J."/>
            <person name="Liao H.L."/>
            <person name="Branco S."/>
            <person name="Kuo A."/>
            <person name="LaButti K."/>
            <person name="Lipzen A."/>
            <person name="Andreopoulos W."/>
            <person name="Pangilinan J."/>
            <person name="Riley R."/>
            <person name="Hundley H."/>
            <person name="Na H."/>
            <person name="Barry K."/>
            <person name="Grigoriev I.V."/>
            <person name="Stajich J.E."/>
            <person name="Kennedy P.G."/>
        </authorList>
    </citation>
    <scope>NUCLEOTIDE SEQUENCE</scope>
    <source>
        <strain evidence="3">FC423</strain>
    </source>
</reference>
<dbReference type="EMBL" id="JABBWM010000119">
    <property type="protein sequence ID" value="KAG2088690.1"/>
    <property type="molecule type" value="Genomic_DNA"/>
</dbReference>